<evidence type="ECO:0000256" key="13">
    <source>
        <dbReference type="ARBA" id="ARBA00023049"/>
    </source>
</evidence>
<dbReference type="Proteomes" id="UP001161390">
    <property type="component" value="Unassembled WGS sequence"/>
</dbReference>
<keyword evidence="12" id="KW-0862">Zinc</keyword>
<keyword evidence="13" id="KW-0482">Metalloprotease</keyword>
<dbReference type="InterPro" id="IPR001818">
    <property type="entry name" value="Pept_M10_metallopeptidase"/>
</dbReference>
<reference evidence="16" key="1">
    <citation type="journal article" date="2014" name="Int. J. Syst. Evol. Microbiol.">
        <title>Complete genome of a new Firmicutes species belonging to the dominant human colonic microbiota ('Ruminococcus bicirculans') reveals two chromosomes and a selective capacity to utilize plant glucans.</title>
        <authorList>
            <consortium name="NISC Comparative Sequencing Program"/>
            <person name="Wegmann U."/>
            <person name="Louis P."/>
            <person name="Goesmann A."/>
            <person name="Henrissat B."/>
            <person name="Duncan S.H."/>
            <person name="Flint H.J."/>
        </authorList>
    </citation>
    <scope>NUCLEOTIDE SEQUENCE</scope>
    <source>
        <strain evidence="16">NBRC 108216</strain>
    </source>
</reference>
<accession>A0ABQ5V165</accession>
<dbReference type="SMART" id="SM00235">
    <property type="entry name" value="ZnMc"/>
    <property type="match status" value="1"/>
</dbReference>
<dbReference type="InterPro" id="IPR025282">
    <property type="entry name" value="DUF4214"/>
</dbReference>
<keyword evidence="10" id="KW-0677">Repeat</keyword>
<dbReference type="PRINTS" id="PR00313">
    <property type="entry name" value="CABNDNGRPT"/>
</dbReference>
<dbReference type="InterPro" id="IPR038255">
    <property type="entry name" value="PBS_linker_sf"/>
</dbReference>
<dbReference type="PANTHER" id="PTHR10201">
    <property type="entry name" value="MATRIX METALLOPROTEINASE"/>
    <property type="match status" value="1"/>
</dbReference>
<dbReference type="Gene3D" id="1.10.3130.20">
    <property type="entry name" value="Phycobilisome linker domain"/>
    <property type="match status" value="2"/>
</dbReference>
<sequence>MFNPYADHSLTTAFETELSSFAPIDTQASGLLLDGGFQPDPAAFRMPGSDVWNPFAIETAAGSIAAIFSKAPSVFLAEALFTAMVDNGHVFEAESDLCACHSHDHGMDAKAQIKAIMADIDALITDLGEGANLSELLTTIADMGDVTMDAVIEALKEVADTLSNEPDGGDVAGDATTTGTLQIGGSVTGLRNGSTDDDWFAVELEAGVEYTFIMLRDGANPLGDPWLRLFNSASVEVASNDDVEIDGDLTRGENQNSLIVFTPTESGTYYVEASAFGNRIGNYTIYAERDDERPDFTLDQAAFFLTDQFSPRTIWPKTDLTYDISALSDGAKTLALAAMEAWAEVSGLTFTAVADGGTADIDFNENNDPDDGSAQAFASTRSNPAIGITGVTVTVSQNWDLDGSGNPDYTLNSYRYQTYLHEVGHALGLGHGGPYNGTSTAFDGTSLQIYNQDAWNYTVMSYINQSEANSGTPRFALGLQIVDIIAIQNLYGVNNNTRTGDSTYGFNSTETGIYDLETNFFNQGIRPPAHSIWDAGGTDTLDFSGYSANQRISLIAETFSDIGDNTVTADTTDALINVLTIARGTVIENAIGGSGNDTFVGNAADNVFTGNAGDDTYSGGAGTDTVILSNNRNEYTISVENGQLVLVNAADGTDRVNISDVEFIGFVNGTQLVSVASLAGTGVTFTEGPDVVVGTASDDDYSALSGDDTVSGEGGNDTIRGGDGADTLSGGQGDDTLIGDTAYVLSGIEGTVYRAYQAVFDRDPDTAGFDLYVNGLRLGTVTQLKMFEDFVGSAEFQATYGNLTNAQFVDLLYANILPGNNDAQGRANYTASLDSAALTRAQVVEELAGSSEFRELARLESAAYASNVILDPIDFQVFRLYEAVFDRAPDAAGFRLYTDGLRNESINLTGIATDFVASTEFQNTYGNLTNAEFVELLYTNVLPGNTDQAGRDSYIASLDSNALTRTAMIVELSESFELRERTDTEAATFIQNYDTSIISDTLTGGAGKDLMFGGKGRDTFVFDDDNTGVDTIMDFESGLDVIQITNVPGFTTFAQVQAAAVQNGTNTVITLNNGNQIILRNVDRDSLTQNDFSFAAAQSAATLKDGLTPVAEPLDIFDDLSKDDVDVVVSLPEPLLDGVDSLLTKADAHMAIELIELIDPDQAYALF</sequence>
<dbReference type="PANTHER" id="PTHR10201:SF291">
    <property type="entry name" value="MATRIX METALLOPROTEINASE 1, ISOFORM C-RELATED"/>
    <property type="match status" value="1"/>
</dbReference>
<evidence type="ECO:0000256" key="4">
    <source>
        <dbReference type="ARBA" id="ARBA00009490"/>
    </source>
</evidence>
<dbReference type="InterPro" id="IPR007280">
    <property type="entry name" value="Peptidase_C_arc/bac"/>
</dbReference>
<evidence type="ECO:0000259" key="15">
    <source>
        <dbReference type="SMART" id="SM00235"/>
    </source>
</evidence>
<evidence type="ECO:0000256" key="2">
    <source>
        <dbReference type="ARBA" id="ARBA00001947"/>
    </source>
</evidence>
<dbReference type="Gene3D" id="3.40.390.10">
    <property type="entry name" value="Collagenase (Catalytic Domain)"/>
    <property type="match status" value="1"/>
</dbReference>
<evidence type="ECO:0000256" key="1">
    <source>
        <dbReference type="ARBA" id="ARBA00001913"/>
    </source>
</evidence>
<evidence type="ECO:0000256" key="11">
    <source>
        <dbReference type="ARBA" id="ARBA00022801"/>
    </source>
</evidence>
<comment type="similarity">
    <text evidence="4">Belongs to the peptidase M10B family.</text>
</comment>
<keyword evidence="7" id="KW-0645">Protease</keyword>
<dbReference type="Gene3D" id="2.60.120.380">
    <property type="match status" value="1"/>
</dbReference>
<comment type="cofactor">
    <cofactor evidence="2">
        <name>Zn(2+)</name>
        <dbReference type="ChEBI" id="CHEBI:29105"/>
    </cofactor>
</comment>
<name>A0ABQ5V165_9PROT</name>
<evidence type="ECO:0000256" key="14">
    <source>
        <dbReference type="SAM" id="MobiDB-lite"/>
    </source>
</evidence>
<dbReference type="Gene3D" id="2.150.10.10">
    <property type="entry name" value="Serralysin-like metalloprotease, C-terminal"/>
    <property type="match status" value="2"/>
</dbReference>
<keyword evidence="8" id="KW-0479">Metal-binding</keyword>
<protein>
    <recommendedName>
        <fullName evidence="15">Peptidase metallopeptidase domain-containing protein</fullName>
    </recommendedName>
</protein>
<keyword evidence="6" id="KW-0964">Secreted</keyword>
<keyword evidence="11" id="KW-0378">Hydrolase</keyword>
<comment type="cofactor">
    <cofactor evidence="1">
        <name>Ca(2+)</name>
        <dbReference type="ChEBI" id="CHEBI:29108"/>
    </cofactor>
</comment>
<evidence type="ECO:0000256" key="12">
    <source>
        <dbReference type="ARBA" id="ARBA00022833"/>
    </source>
</evidence>
<dbReference type="InterPro" id="IPR018511">
    <property type="entry name" value="Hemolysin-typ_Ca-bd_CS"/>
</dbReference>
<evidence type="ECO:0000256" key="9">
    <source>
        <dbReference type="ARBA" id="ARBA00022729"/>
    </source>
</evidence>
<keyword evidence="17" id="KW-1185">Reference proteome</keyword>
<organism evidence="16 17">
    <name type="scientific">Algimonas porphyrae</name>
    <dbReference type="NCBI Taxonomy" id="1128113"/>
    <lineage>
        <taxon>Bacteria</taxon>
        <taxon>Pseudomonadati</taxon>
        <taxon>Pseudomonadota</taxon>
        <taxon>Alphaproteobacteria</taxon>
        <taxon>Maricaulales</taxon>
        <taxon>Robiginitomaculaceae</taxon>
        <taxon>Algimonas</taxon>
    </lineage>
</organism>
<evidence type="ECO:0000256" key="8">
    <source>
        <dbReference type="ARBA" id="ARBA00022723"/>
    </source>
</evidence>
<proteinExistence type="inferred from homology"/>
<comment type="subcellular location">
    <subcellularLocation>
        <location evidence="3">Secreted</location>
    </subcellularLocation>
</comment>
<evidence type="ECO:0000313" key="17">
    <source>
        <dbReference type="Proteomes" id="UP001161390"/>
    </source>
</evidence>
<dbReference type="Pfam" id="PF00413">
    <property type="entry name" value="Peptidase_M10"/>
    <property type="match status" value="1"/>
</dbReference>
<dbReference type="Pfam" id="PF08548">
    <property type="entry name" value="Peptidase_M10_C"/>
    <property type="match status" value="2"/>
</dbReference>
<evidence type="ECO:0000256" key="10">
    <source>
        <dbReference type="ARBA" id="ARBA00022737"/>
    </source>
</evidence>
<gene>
    <name evidence="16" type="ORF">GCM10007854_17870</name>
</gene>
<dbReference type="InterPro" id="IPR001343">
    <property type="entry name" value="Hemolysn_Ca-bd"/>
</dbReference>
<feature type="domain" description="Peptidase metallopeptidase" evidence="15">
    <location>
        <begin position="311"/>
        <end position="461"/>
    </location>
</feature>
<dbReference type="InterPro" id="IPR024079">
    <property type="entry name" value="MetalloPept_cat_dom_sf"/>
</dbReference>
<dbReference type="RefSeq" id="WP_284371750.1">
    <property type="nucleotide sequence ID" value="NZ_BSNJ01000003.1"/>
</dbReference>
<dbReference type="InterPro" id="IPR011049">
    <property type="entry name" value="Serralysin-like_metalloprot_C"/>
</dbReference>
<dbReference type="Pfam" id="PF04151">
    <property type="entry name" value="PPC"/>
    <property type="match status" value="1"/>
</dbReference>
<comment type="similarity">
    <text evidence="5">Belongs to the peptidase M10A family.</text>
</comment>
<evidence type="ECO:0000256" key="7">
    <source>
        <dbReference type="ARBA" id="ARBA00022670"/>
    </source>
</evidence>
<dbReference type="Pfam" id="PF13946">
    <property type="entry name" value="DUF4214"/>
    <property type="match status" value="2"/>
</dbReference>
<dbReference type="Pfam" id="PF00353">
    <property type="entry name" value="HemolysinCabind"/>
    <property type="match status" value="2"/>
</dbReference>
<dbReference type="InterPro" id="IPR013858">
    <property type="entry name" value="Peptidase_M10B_C"/>
</dbReference>
<reference evidence="16" key="2">
    <citation type="submission" date="2023-01" db="EMBL/GenBank/DDBJ databases">
        <title>Draft genome sequence of Algimonas porphyrae strain NBRC 108216.</title>
        <authorList>
            <person name="Sun Q."/>
            <person name="Mori K."/>
        </authorList>
    </citation>
    <scope>NUCLEOTIDE SEQUENCE</scope>
    <source>
        <strain evidence="16">NBRC 108216</strain>
    </source>
</reference>
<dbReference type="InterPro" id="IPR006026">
    <property type="entry name" value="Peptidase_Metallo"/>
</dbReference>
<comment type="caution">
    <text evidence="16">The sequence shown here is derived from an EMBL/GenBank/DDBJ whole genome shotgun (WGS) entry which is preliminary data.</text>
</comment>
<feature type="region of interest" description="Disordered" evidence="14">
    <location>
        <begin position="703"/>
        <end position="726"/>
    </location>
</feature>
<dbReference type="PROSITE" id="PS00330">
    <property type="entry name" value="HEMOLYSIN_CALCIUM"/>
    <property type="match status" value="1"/>
</dbReference>
<evidence type="ECO:0000256" key="5">
    <source>
        <dbReference type="ARBA" id="ARBA00010370"/>
    </source>
</evidence>
<evidence type="ECO:0000256" key="3">
    <source>
        <dbReference type="ARBA" id="ARBA00004613"/>
    </source>
</evidence>
<keyword evidence="9" id="KW-0732">Signal</keyword>
<dbReference type="SUPFAM" id="SSF55486">
    <property type="entry name" value="Metalloproteases ('zincins'), catalytic domain"/>
    <property type="match status" value="1"/>
</dbReference>
<dbReference type="EMBL" id="BSNJ01000003">
    <property type="protein sequence ID" value="GLQ20832.1"/>
    <property type="molecule type" value="Genomic_DNA"/>
</dbReference>
<evidence type="ECO:0000313" key="16">
    <source>
        <dbReference type="EMBL" id="GLQ20832.1"/>
    </source>
</evidence>
<dbReference type="SUPFAM" id="SSF51120">
    <property type="entry name" value="beta-Roll"/>
    <property type="match status" value="3"/>
</dbReference>
<evidence type="ECO:0000256" key="6">
    <source>
        <dbReference type="ARBA" id="ARBA00022525"/>
    </source>
</evidence>